<keyword evidence="1" id="KW-1185">Reference proteome</keyword>
<evidence type="ECO:0000313" key="1">
    <source>
        <dbReference type="Proteomes" id="UP000887565"/>
    </source>
</evidence>
<protein>
    <submittedName>
        <fullName evidence="2">Uncharacterized protein</fullName>
    </submittedName>
</protein>
<organism evidence="1 2">
    <name type="scientific">Romanomermis culicivorax</name>
    <name type="common">Nematode worm</name>
    <dbReference type="NCBI Taxonomy" id="13658"/>
    <lineage>
        <taxon>Eukaryota</taxon>
        <taxon>Metazoa</taxon>
        <taxon>Ecdysozoa</taxon>
        <taxon>Nematoda</taxon>
        <taxon>Enoplea</taxon>
        <taxon>Dorylaimia</taxon>
        <taxon>Mermithida</taxon>
        <taxon>Mermithoidea</taxon>
        <taxon>Mermithidae</taxon>
        <taxon>Romanomermis</taxon>
    </lineage>
</organism>
<name>A0A915I0L8_ROMCU</name>
<evidence type="ECO:0000313" key="2">
    <source>
        <dbReference type="WBParaSite" id="nRc.2.0.1.t07244-RA"/>
    </source>
</evidence>
<dbReference type="Proteomes" id="UP000887565">
    <property type="component" value="Unplaced"/>
</dbReference>
<dbReference type="AlphaFoldDB" id="A0A915I0L8"/>
<proteinExistence type="predicted"/>
<sequence>MDEQGHHLLYLKDLLENCTHVTYNCKNNVCFLQHTDRKHQILGTQYYSFNHASCAYYSDENRFLAAASQNSIKPGTATSLDSVLENYCSDKNKISNFAIANQSICQYFVFGGVKGAGFNHILDDV</sequence>
<accession>A0A915I0L8</accession>
<dbReference type="WBParaSite" id="nRc.2.0.1.t07244-RA">
    <property type="protein sequence ID" value="nRc.2.0.1.t07244-RA"/>
    <property type="gene ID" value="nRc.2.0.1.g07244"/>
</dbReference>
<reference evidence="2" key="1">
    <citation type="submission" date="2022-11" db="UniProtKB">
        <authorList>
            <consortium name="WormBaseParasite"/>
        </authorList>
    </citation>
    <scope>IDENTIFICATION</scope>
</reference>